<evidence type="ECO:0000313" key="2">
    <source>
        <dbReference type="EMBL" id="KAK3798189.1"/>
    </source>
</evidence>
<feature type="compositionally biased region" description="Polar residues" evidence="1">
    <location>
        <begin position="1"/>
        <end position="14"/>
    </location>
</feature>
<comment type="caution">
    <text evidence="2">The sequence shown here is derived from an EMBL/GenBank/DDBJ whole genome shotgun (WGS) entry which is preliminary data.</text>
</comment>
<reference evidence="2" key="1">
    <citation type="journal article" date="2023" name="G3 (Bethesda)">
        <title>A reference genome for the long-term kleptoplast-retaining sea slug Elysia crispata morphotype clarki.</title>
        <authorList>
            <person name="Eastman K.E."/>
            <person name="Pendleton A.L."/>
            <person name="Shaikh M.A."/>
            <person name="Suttiyut T."/>
            <person name="Ogas R."/>
            <person name="Tomko P."/>
            <person name="Gavelis G."/>
            <person name="Widhalm J.R."/>
            <person name="Wisecaver J.H."/>
        </authorList>
    </citation>
    <scope>NUCLEOTIDE SEQUENCE</scope>
    <source>
        <strain evidence="2">ECLA1</strain>
    </source>
</reference>
<proteinExistence type="predicted"/>
<dbReference type="Proteomes" id="UP001283361">
    <property type="component" value="Unassembled WGS sequence"/>
</dbReference>
<protein>
    <submittedName>
        <fullName evidence="2">Uncharacterized protein</fullName>
    </submittedName>
</protein>
<dbReference type="EMBL" id="JAWDGP010000708">
    <property type="protein sequence ID" value="KAK3798189.1"/>
    <property type="molecule type" value="Genomic_DNA"/>
</dbReference>
<feature type="region of interest" description="Disordered" evidence="1">
    <location>
        <begin position="1"/>
        <end position="31"/>
    </location>
</feature>
<sequence>MRDLPEQSQSQSQIGVECYQKSSGLGPRSLDWRPGTYTSKLSRTSPSQRRVVFFPGILLAGLQNKVMTAGRMLKKTRGSF</sequence>
<accession>A0AAE1B1N6</accession>
<keyword evidence="3" id="KW-1185">Reference proteome</keyword>
<evidence type="ECO:0000313" key="3">
    <source>
        <dbReference type="Proteomes" id="UP001283361"/>
    </source>
</evidence>
<name>A0AAE1B1N6_9GAST</name>
<gene>
    <name evidence="2" type="ORF">RRG08_009511</name>
</gene>
<dbReference type="AlphaFoldDB" id="A0AAE1B1N6"/>
<organism evidence="2 3">
    <name type="scientific">Elysia crispata</name>
    <name type="common">lettuce slug</name>
    <dbReference type="NCBI Taxonomy" id="231223"/>
    <lineage>
        <taxon>Eukaryota</taxon>
        <taxon>Metazoa</taxon>
        <taxon>Spiralia</taxon>
        <taxon>Lophotrochozoa</taxon>
        <taxon>Mollusca</taxon>
        <taxon>Gastropoda</taxon>
        <taxon>Heterobranchia</taxon>
        <taxon>Euthyneura</taxon>
        <taxon>Panpulmonata</taxon>
        <taxon>Sacoglossa</taxon>
        <taxon>Placobranchoidea</taxon>
        <taxon>Plakobranchidae</taxon>
        <taxon>Elysia</taxon>
    </lineage>
</organism>
<evidence type="ECO:0000256" key="1">
    <source>
        <dbReference type="SAM" id="MobiDB-lite"/>
    </source>
</evidence>